<keyword evidence="10" id="KW-1185">Reference proteome</keyword>
<evidence type="ECO:0000256" key="4">
    <source>
        <dbReference type="ARBA" id="ARBA00022475"/>
    </source>
</evidence>
<feature type="transmembrane region" description="Helical" evidence="8">
    <location>
        <begin position="200"/>
        <end position="217"/>
    </location>
</feature>
<evidence type="ECO:0000256" key="3">
    <source>
        <dbReference type="ARBA" id="ARBA00022448"/>
    </source>
</evidence>
<feature type="transmembrane region" description="Helical" evidence="8">
    <location>
        <begin position="142"/>
        <end position="164"/>
    </location>
</feature>
<protein>
    <submittedName>
        <fullName evidence="9">Putative branched-subunit amino acid permease</fullName>
    </submittedName>
</protein>
<dbReference type="EMBL" id="QNRH01000004">
    <property type="protein sequence ID" value="RBO94887.1"/>
    <property type="molecule type" value="Genomic_DNA"/>
</dbReference>
<keyword evidence="5 8" id="KW-0812">Transmembrane</keyword>
<dbReference type="PANTHER" id="PTHR34979">
    <property type="entry name" value="INNER MEMBRANE PROTEIN YGAZ"/>
    <property type="match status" value="1"/>
</dbReference>
<evidence type="ECO:0000256" key="7">
    <source>
        <dbReference type="ARBA" id="ARBA00023136"/>
    </source>
</evidence>
<feature type="transmembrane region" description="Helical" evidence="8">
    <location>
        <begin position="223"/>
        <end position="238"/>
    </location>
</feature>
<sequence>MMDGCNPKSLSDAQTGKLAQFWDGAKRGGPVMAAVAPFGILFGVVAVDNGLNVSESVWMSAALFAGASQLVGMELFGKHVAPWMILLSIFAVNFRHVLYSAGTGRLIKHFTPLQQIVAFFFLTDVQYAESEKQAEQKKPITFVWYMGLAIPLYLSWVVEAYIGATFGGLIGDPKSIGLDMLLPIYFLGLVMGFRSRTNWFPIVAASSVSSVAAYFWIGSPWHVTVGAIGGIVMAVVIAKPQAGRETVITLDDEPAQAGKEQAQ</sequence>
<proteinExistence type="inferred from homology"/>
<evidence type="ECO:0000256" key="2">
    <source>
        <dbReference type="ARBA" id="ARBA00010735"/>
    </source>
</evidence>
<evidence type="ECO:0000313" key="10">
    <source>
        <dbReference type="Proteomes" id="UP000252893"/>
    </source>
</evidence>
<feature type="transmembrane region" description="Helical" evidence="8">
    <location>
        <begin position="176"/>
        <end position="193"/>
    </location>
</feature>
<evidence type="ECO:0000256" key="6">
    <source>
        <dbReference type="ARBA" id="ARBA00022989"/>
    </source>
</evidence>
<evidence type="ECO:0000256" key="5">
    <source>
        <dbReference type="ARBA" id="ARBA00022692"/>
    </source>
</evidence>
<evidence type="ECO:0000313" key="9">
    <source>
        <dbReference type="EMBL" id="RBO94887.1"/>
    </source>
</evidence>
<feature type="transmembrane region" description="Helical" evidence="8">
    <location>
        <begin position="83"/>
        <end position="101"/>
    </location>
</feature>
<dbReference type="GO" id="GO:1903785">
    <property type="term" value="P:L-valine transmembrane transport"/>
    <property type="evidence" value="ECO:0007669"/>
    <property type="project" value="TreeGrafter"/>
</dbReference>
<keyword evidence="3" id="KW-0813">Transport</keyword>
<evidence type="ECO:0000256" key="1">
    <source>
        <dbReference type="ARBA" id="ARBA00004651"/>
    </source>
</evidence>
<keyword evidence="7 8" id="KW-0472">Membrane</keyword>
<reference evidence="9 10" key="1">
    <citation type="submission" date="2018-06" db="EMBL/GenBank/DDBJ databases">
        <title>Genomic Encyclopedia of Type Strains, Phase IV (KMG-IV): sequencing the most valuable type-strain genomes for metagenomic binning, comparative biology and taxonomic classification.</title>
        <authorList>
            <person name="Goeker M."/>
        </authorList>
    </citation>
    <scope>NUCLEOTIDE SEQUENCE [LARGE SCALE GENOMIC DNA]</scope>
    <source>
        <strain evidence="9 10">DSM 25619</strain>
    </source>
</reference>
<dbReference type="Proteomes" id="UP000252893">
    <property type="component" value="Unassembled WGS sequence"/>
</dbReference>
<feature type="transmembrane region" description="Helical" evidence="8">
    <location>
        <begin position="31"/>
        <end position="51"/>
    </location>
</feature>
<dbReference type="GO" id="GO:0005886">
    <property type="term" value="C:plasma membrane"/>
    <property type="evidence" value="ECO:0007669"/>
    <property type="project" value="UniProtKB-SubCell"/>
</dbReference>
<name>A0A366DXV9_9HYPH</name>
<dbReference type="AlphaFoldDB" id="A0A366DXV9"/>
<comment type="similarity">
    <text evidence="2">Belongs to the AzlC family.</text>
</comment>
<keyword evidence="6 8" id="KW-1133">Transmembrane helix</keyword>
<dbReference type="Pfam" id="PF03591">
    <property type="entry name" value="AzlC"/>
    <property type="match status" value="1"/>
</dbReference>
<evidence type="ECO:0000256" key="8">
    <source>
        <dbReference type="SAM" id="Phobius"/>
    </source>
</evidence>
<organism evidence="9 10">
    <name type="scientific">Pseudochrobactrum asaccharolyticum</name>
    <dbReference type="NCBI Taxonomy" id="354351"/>
    <lineage>
        <taxon>Bacteria</taxon>
        <taxon>Pseudomonadati</taxon>
        <taxon>Pseudomonadota</taxon>
        <taxon>Alphaproteobacteria</taxon>
        <taxon>Hyphomicrobiales</taxon>
        <taxon>Brucellaceae</taxon>
        <taxon>Pseudochrobactrum</taxon>
    </lineage>
</organism>
<dbReference type="RefSeq" id="WP_245416558.1">
    <property type="nucleotide sequence ID" value="NZ_JBHEEG010000001.1"/>
</dbReference>
<comment type="subcellular location">
    <subcellularLocation>
        <location evidence="1">Cell membrane</location>
        <topology evidence="1">Multi-pass membrane protein</topology>
    </subcellularLocation>
</comment>
<dbReference type="PANTHER" id="PTHR34979:SF1">
    <property type="entry name" value="INNER MEMBRANE PROTEIN YGAZ"/>
    <property type="match status" value="1"/>
</dbReference>
<gene>
    <name evidence="9" type="ORF">DFR47_104248</name>
</gene>
<accession>A0A366DXV9</accession>
<keyword evidence="4" id="KW-1003">Cell membrane</keyword>
<dbReference type="InterPro" id="IPR011606">
    <property type="entry name" value="Brnchd-chn_aa_trnsp_permease"/>
</dbReference>
<comment type="caution">
    <text evidence="9">The sequence shown here is derived from an EMBL/GenBank/DDBJ whole genome shotgun (WGS) entry which is preliminary data.</text>
</comment>